<dbReference type="InterPro" id="IPR044876">
    <property type="entry name" value="HRDC_dom_sf"/>
</dbReference>
<dbReference type="OrthoDB" id="9776650at2"/>
<dbReference type="GO" id="GO:0000166">
    <property type="term" value="F:nucleotide binding"/>
    <property type="evidence" value="ECO:0007669"/>
    <property type="project" value="InterPro"/>
</dbReference>
<dbReference type="Gene3D" id="1.10.150.80">
    <property type="entry name" value="HRDC domain"/>
    <property type="match status" value="1"/>
</dbReference>
<evidence type="ECO:0000259" key="1">
    <source>
        <dbReference type="PROSITE" id="PS50967"/>
    </source>
</evidence>
<proteinExistence type="predicted"/>
<dbReference type="Proteomes" id="UP000483018">
    <property type="component" value="Unassembled WGS sequence"/>
</dbReference>
<gene>
    <name evidence="2" type="ORF">GND95_04185</name>
</gene>
<protein>
    <recommendedName>
        <fullName evidence="1">HRDC domain-containing protein</fullName>
    </recommendedName>
</protein>
<dbReference type="GO" id="GO:0003676">
    <property type="term" value="F:nucleic acid binding"/>
    <property type="evidence" value="ECO:0007669"/>
    <property type="project" value="InterPro"/>
</dbReference>
<accession>A0A7C8HFY9</accession>
<dbReference type="InterPro" id="IPR002121">
    <property type="entry name" value="HRDC_dom"/>
</dbReference>
<dbReference type="PROSITE" id="PS50967">
    <property type="entry name" value="HRDC"/>
    <property type="match status" value="1"/>
</dbReference>
<keyword evidence="3" id="KW-1185">Reference proteome</keyword>
<dbReference type="Pfam" id="PF00570">
    <property type="entry name" value="HRDC"/>
    <property type="match status" value="1"/>
</dbReference>
<evidence type="ECO:0000313" key="3">
    <source>
        <dbReference type="Proteomes" id="UP000483018"/>
    </source>
</evidence>
<dbReference type="EMBL" id="WSLF01000002">
    <property type="protein sequence ID" value="KAE9636326.1"/>
    <property type="molecule type" value="Genomic_DNA"/>
</dbReference>
<dbReference type="RefSeq" id="WP_158739577.1">
    <property type="nucleotide sequence ID" value="NZ_JAFBEP010000005.1"/>
</dbReference>
<comment type="caution">
    <text evidence="2">The sequence shown here is derived from an EMBL/GenBank/DDBJ whole genome shotgun (WGS) entry which is preliminary data.</text>
</comment>
<dbReference type="SUPFAM" id="SSF47819">
    <property type="entry name" value="HRDC-like"/>
    <property type="match status" value="1"/>
</dbReference>
<feature type="domain" description="HRDC" evidence="1">
    <location>
        <begin position="75"/>
        <end position="152"/>
    </location>
</feature>
<dbReference type="AlphaFoldDB" id="A0A7C8HFY9"/>
<dbReference type="InterPro" id="IPR010997">
    <property type="entry name" value="HRDC-like_sf"/>
</dbReference>
<sequence length="152" mass="18042">MKCKVFRLRVDGEYQAEDEEHLNQFLEAVKVHQVHSAFVGAELNYWSVLIYYDEIVQEPVKDSINSALTSEIPLNSMQKKLFDILIKWRDTQAEYENLPAYVVCYNQWIREIVTMPVKTLEDFKKIKGFGERRIKKYGEQILKIMEVYQKIS</sequence>
<dbReference type="SMART" id="SM00341">
    <property type="entry name" value="HRDC"/>
    <property type="match status" value="1"/>
</dbReference>
<organism evidence="2 3">
    <name type="scientific">Defluviitalea raffinosedens</name>
    <dbReference type="NCBI Taxonomy" id="1450156"/>
    <lineage>
        <taxon>Bacteria</taxon>
        <taxon>Bacillati</taxon>
        <taxon>Bacillota</taxon>
        <taxon>Clostridia</taxon>
        <taxon>Lachnospirales</taxon>
        <taxon>Defluviitaleaceae</taxon>
        <taxon>Defluviitalea</taxon>
    </lineage>
</organism>
<reference evidence="2 3" key="1">
    <citation type="submission" date="2019-12" db="EMBL/GenBank/DDBJ databases">
        <title>Defluviitalea raffinosedens, isolated from a biogas fermenter, genome sequencing and characterization.</title>
        <authorList>
            <person name="Rettenmaier R."/>
            <person name="Schneider M."/>
            <person name="Neuhaus K."/>
            <person name="Liebl W."/>
            <person name="Zverlov V."/>
        </authorList>
    </citation>
    <scope>NUCLEOTIDE SEQUENCE [LARGE SCALE GENOMIC DNA]</scope>
    <source>
        <strain evidence="2 3">249c-K6</strain>
    </source>
</reference>
<evidence type="ECO:0000313" key="2">
    <source>
        <dbReference type="EMBL" id="KAE9636326.1"/>
    </source>
</evidence>
<name>A0A7C8HFY9_9FIRM</name>